<dbReference type="InterPro" id="IPR027417">
    <property type="entry name" value="P-loop_NTPase"/>
</dbReference>
<feature type="domain" description="Helicase ATP-binding" evidence="12">
    <location>
        <begin position="73"/>
        <end position="247"/>
    </location>
</feature>
<dbReference type="PROSITE" id="PS51194">
    <property type="entry name" value="HELICASE_CTER"/>
    <property type="match status" value="1"/>
</dbReference>
<dbReference type="CDD" id="cd17941">
    <property type="entry name" value="DEADc_DDX10"/>
    <property type="match status" value="1"/>
</dbReference>
<comment type="catalytic activity">
    <reaction evidence="7 10">
        <text>ATP + H2O = ADP + phosphate + H(+)</text>
        <dbReference type="Rhea" id="RHEA:13065"/>
        <dbReference type="ChEBI" id="CHEBI:15377"/>
        <dbReference type="ChEBI" id="CHEBI:15378"/>
        <dbReference type="ChEBI" id="CHEBI:30616"/>
        <dbReference type="ChEBI" id="CHEBI:43474"/>
        <dbReference type="ChEBI" id="CHEBI:456216"/>
        <dbReference type="EC" id="3.6.4.13"/>
    </reaction>
</comment>
<evidence type="ECO:0000256" key="1">
    <source>
        <dbReference type="ARBA" id="ARBA00022741"/>
    </source>
</evidence>
<dbReference type="STRING" id="37001.A0A1A9W959"/>
<reference evidence="15" key="2">
    <citation type="submission" date="2020-05" db="UniProtKB">
        <authorList>
            <consortium name="EnsemblMetazoa"/>
        </authorList>
    </citation>
    <scope>IDENTIFICATION</scope>
    <source>
        <strain evidence="15">IAEA</strain>
    </source>
</reference>
<sequence>MKQKRVRDHQKSQKSAKSLLDEEIQELKAKYEEICCEREKIKCFSDFPLCQKTLKGLSEAKYVEPTEIQRGSIGSALQGKDILAAAITGSGKTLAFLIPVLEHLYVSKWSRLDGVAAIIISPTRELAYQIFETLKRVGKYHDFSAGLIIGGKNLKFERKRMDQCNILICTPGRLLQHMDENPLFDATTMEMLILDEADRCLDMGFEKTLNAIIENFPPGRQNLLFSATQTNSVKDLARLNLREPVCIGCGISEENKLKKLPAQIVPELLQQNYVVVALEDKITMLWSFIKNHLKQKVIVFLSSCKQVKYTYEIFCKLRPGTSLLALYGTLHQDRRIAIYNDFVKKSNVVLFATDIASRGLDFPSVNWVIQLDCPEDVTQYIHRAGRSARNKARGECLLVLLPSEEEAMAAELEKQFINIRKIIIDPKKLFSPRAKIEAFLAQNPELKASAQRAFVAYIKSIFLMKNKKIFNVKALDLEAYAKSLGLILTPRVRFLERFLKRQNNQTQNVIENKIENDSEETEEMEKQQNSFNFETFHNNSESDEEELLTLKRANHAIEDGISSSEDKDLPAPVLRKKEKSLTKASLAKKALKKKIQINERLIFDDEGNEITDQRKQLQSALAKEYDEKLKVSGGIDIGMAKELLQEEDKYDKQRFRELIKKRHKKLKKKLKSAEASGRNKTEEEEGEEYNNSGEDEDDEISVDLSWLPDPKKIYKSKNTNSSNIEDAEIENKEHSDEISSASGSSSSSADDESENDELTEPVRKKAKVTSKLSLNDAEIIAAQLLASSN</sequence>
<keyword evidence="1 9" id="KW-0547">Nucleotide-binding</keyword>
<dbReference type="FunFam" id="3.40.50.300:FF:001089">
    <property type="entry name" value="RNA helicase"/>
    <property type="match status" value="1"/>
</dbReference>
<keyword evidence="16" id="KW-1185">Reference proteome</keyword>
<dbReference type="VEuPathDB" id="VectorBase:GBRI010788"/>
<keyword evidence="2 9" id="KW-0378">Hydrolase</keyword>
<evidence type="ECO:0000256" key="2">
    <source>
        <dbReference type="ARBA" id="ARBA00022801"/>
    </source>
</evidence>
<dbReference type="InterPro" id="IPR014001">
    <property type="entry name" value="Helicase_ATP-bd"/>
</dbReference>
<evidence type="ECO:0000256" key="11">
    <source>
        <dbReference type="SAM" id="MobiDB-lite"/>
    </source>
</evidence>
<keyword evidence="3 9" id="KW-0347">Helicase</keyword>
<dbReference type="InterPro" id="IPR000629">
    <property type="entry name" value="RNA-helicase_DEAD-box_CS"/>
</dbReference>
<dbReference type="PROSITE" id="PS51195">
    <property type="entry name" value="Q_MOTIF"/>
    <property type="match status" value="1"/>
</dbReference>
<dbReference type="SUPFAM" id="SSF52540">
    <property type="entry name" value="P-loop containing nucleoside triphosphate hydrolases"/>
    <property type="match status" value="1"/>
</dbReference>
<evidence type="ECO:0000313" key="16">
    <source>
        <dbReference type="Proteomes" id="UP000091820"/>
    </source>
</evidence>
<evidence type="ECO:0000256" key="7">
    <source>
        <dbReference type="ARBA" id="ARBA00047984"/>
    </source>
</evidence>
<evidence type="ECO:0000259" key="13">
    <source>
        <dbReference type="PROSITE" id="PS51194"/>
    </source>
</evidence>
<proteinExistence type="inferred from homology"/>
<dbReference type="AlphaFoldDB" id="A0A1A9W959"/>
<keyword evidence="4 9" id="KW-0067">ATP-binding</keyword>
<dbReference type="PROSITE" id="PS51192">
    <property type="entry name" value="HELICASE_ATP_BIND_1"/>
    <property type="match status" value="1"/>
</dbReference>
<dbReference type="SMART" id="SM00490">
    <property type="entry name" value="HELICc"/>
    <property type="match status" value="1"/>
</dbReference>
<dbReference type="Pfam" id="PF00270">
    <property type="entry name" value="DEAD"/>
    <property type="match status" value="1"/>
</dbReference>
<dbReference type="GO" id="GO:0003724">
    <property type="term" value="F:RNA helicase activity"/>
    <property type="evidence" value="ECO:0007669"/>
    <property type="project" value="UniProtKB-EC"/>
</dbReference>
<comment type="similarity">
    <text evidence="6">Belongs to the DEAD box helicase family. DDX10/DBP4 subfamily.</text>
</comment>
<dbReference type="SMART" id="SM01178">
    <property type="entry name" value="DUF4217"/>
    <property type="match status" value="1"/>
</dbReference>
<name>A0A1A9W959_9MUSC</name>
<evidence type="ECO:0000313" key="15">
    <source>
        <dbReference type="EnsemblMetazoa" id="GBRI010788-PA"/>
    </source>
</evidence>
<dbReference type="PROSITE" id="PS00039">
    <property type="entry name" value="DEAD_ATP_HELICASE"/>
    <property type="match status" value="1"/>
</dbReference>
<comment type="function">
    <text evidence="10">RNA helicase.</text>
</comment>
<dbReference type="GO" id="GO:0010468">
    <property type="term" value="P:regulation of gene expression"/>
    <property type="evidence" value="ECO:0007669"/>
    <property type="project" value="UniProtKB-ARBA"/>
</dbReference>
<keyword evidence="5 10" id="KW-0694">RNA-binding</keyword>
<evidence type="ECO:0000256" key="3">
    <source>
        <dbReference type="ARBA" id="ARBA00022806"/>
    </source>
</evidence>
<dbReference type="SMART" id="SM00487">
    <property type="entry name" value="DEXDc"/>
    <property type="match status" value="1"/>
</dbReference>
<feature type="domain" description="Helicase C-terminal" evidence="13">
    <location>
        <begin position="281"/>
        <end position="430"/>
    </location>
</feature>
<feature type="region of interest" description="Disordered" evidence="11">
    <location>
        <begin position="665"/>
        <end position="771"/>
    </location>
</feature>
<feature type="compositionally biased region" description="Low complexity" evidence="11">
    <location>
        <begin position="738"/>
        <end position="748"/>
    </location>
</feature>
<evidence type="ECO:0000256" key="5">
    <source>
        <dbReference type="ARBA" id="ARBA00022884"/>
    </source>
</evidence>
<evidence type="ECO:0000256" key="10">
    <source>
        <dbReference type="RuleBase" id="RU365068"/>
    </source>
</evidence>
<dbReference type="Gene3D" id="3.40.50.300">
    <property type="entry name" value="P-loop containing nucleotide triphosphate hydrolases"/>
    <property type="match status" value="2"/>
</dbReference>
<comment type="domain">
    <text evidence="10">The Q motif is unique to and characteristic of the DEAD box family of RNA helicases and controls ATP binding and hydrolysis.</text>
</comment>
<dbReference type="InterPro" id="IPR014014">
    <property type="entry name" value="RNA_helicase_DEAD_Q_motif"/>
</dbReference>
<evidence type="ECO:0000259" key="14">
    <source>
        <dbReference type="PROSITE" id="PS51195"/>
    </source>
</evidence>
<dbReference type="InterPro" id="IPR011545">
    <property type="entry name" value="DEAD/DEAH_box_helicase_dom"/>
</dbReference>
<protein>
    <recommendedName>
        <fullName evidence="10">ATP-dependent RNA helicase</fullName>
        <ecNumber evidence="10">3.6.4.13</ecNumber>
    </recommendedName>
</protein>
<evidence type="ECO:0000256" key="6">
    <source>
        <dbReference type="ARBA" id="ARBA00038084"/>
    </source>
</evidence>
<dbReference type="PANTHER" id="PTHR24031">
    <property type="entry name" value="RNA HELICASE"/>
    <property type="match status" value="1"/>
</dbReference>
<feature type="domain" description="DEAD-box RNA helicase Q" evidence="14">
    <location>
        <begin position="42"/>
        <end position="70"/>
    </location>
</feature>
<evidence type="ECO:0000256" key="9">
    <source>
        <dbReference type="RuleBase" id="RU000492"/>
    </source>
</evidence>
<dbReference type="Proteomes" id="UP000091820">
    <property type="component" value="Unassembled WGS sequence"/>
</dbReference>
<feature type="compositionally biased region" description="Acidic residues" evidence="11">
    <location>
        <begin position="682"/>
        <end position="701"/>
    </location>
</feature>
<dbReference type="GO" id="GO:0016887">
    <property type="term" value="F:ATP hydrolysis activity"/>
    <property type="evidence" value="ECO:0007669"/>
    <property type="project" value="RHEA"/>
</dbReference>
<dbReference type="GO" id="GO:0003723">
    <property type="term" value="F:RNA binding"/>
    <property type="evidence" value="ECO:0007669"/>
    <property type="project" value="UniProtKB-UniRule"/>
</dbReference>
<accession>A0A1A9W959</accession>
<dbReference type="Pfam" id="PF13959">
    <property type="entry name" value="CTE_SPB4"/>
    <property type="match status" value="1"/>
</dbReference>
<evidence type="ECO:0000256" key="4">
    <source>
        <dbReference type="ARBA" id="ARBA00022840"/>
    </source>
</evidence>
<dbReference type="EC" id="3.6.4.13" evidence="10"/>
<dbReference type="Pfam" id="PF00271">
    <property type="entry name" value="Helicase_C"/>
    <property type="match status" value="1"/>
</dbReference>
<dbReference type="CDD" id="cd18787">
    <property type="entry name" value="SF2_C_DEAD"/>
    <property type="match status" value="1"/>
</dbReference>
<dbReference type="EnsemblMetazoa" id="GBRI010788-RA">
    <property type="protein sequence ID" value="GBRI010788-PA"/>
    <property type="gene ID" value="GBRI010788"/>
</dbReference>
<dbReference type="InterPro" id="IPR001650">
    <property type="entry name" value="Helicase_C-like"/>
</dbReference>
<reference evidence="16" key="1">
    <citation type="submission" date="2014-03" db="EMBL/GenBank/DDBJ databases">
        <authorList>
            <person name="Aksoy S."/>
            <person name="Warren W."/>
            <person name="Wilson R.K."/>
        </authorList>
    </citation>
    <scope>NUCLEOTIDE SEQUENCE [LARGE SCALE GENOMIC DNA]</scope>
    <source>
        <strain evidence="16">IAEA</strain>
    </source>
</reference>
<dbReference type="InterPro" id="IPR025313">
    <property type="entry name" value="SPB4-like_CTE"/>
</dbReference>
<feature type="short sequence motif" description="Q motif" evidence="8">
    <location>
        <begin position="42"/>
        <end position="70"/>
    </location>
</feature>
<evidence type="ECO:0000259" key="12">
    <source>
        <dbReference type="PROSITE" id="PS51192"/>
    </source>
</evidence>
<dbReference type="GO" id="GO:0005524">
    <property type="term" value="F:ATP binding"/>
    <property type="evidence" value="ECO:0007669"/>
    <property type="project" value="UniProtKB-UniRule"/>
</dbReference>
<feature type="compositionally biased region" description="Acidic residues" evidence="11">
    <location>
        <begin position="749"/>
        <end position="759"/>
    </location>
</feature>
<evidence type="ECO:0000256" key="8">
    <source>
        <dbReference type="PROSITE-ProRule" id="PRU00552"/>
    </source>
</evidence>
<organism evidence="15 16">
    <name type="scientific">Glossina brevipalpis</name>
    <dbReference type="NCBI Taxonomy" id="37001"/>
    <lineage>
        <taxon>Eukaryota</taxon>
        <taxon>Metazoa</taxon>
        <taxon>Ecdysozoa</taxon>
        <taxon>Arthropoda</taxon>
        <taxon>Hexapoda</taxon>
        <taxon>Insecta</taxon>
        <taxon>Pterygota</taxon>
        <taxon>Neoptera</taxon>
        <taxon>Endopterygota</taxon>
        <taxon>Diptera</taxon>
        <taxon>Brachycera</taxon>
        <taxon>Muscomorpha</taxon>
        <taxon>Hippoboscoidea</taxon>
        <taxon>Glossinidae</taxon>
        <taxon>Glossina</taxon>
    </lineage>
</organism>